<feature type="region of interest" description="Disordered" evidence="1">
    <location>
        <begin position="111"/>
        <end position="130"/>
    </location>
</feature>
<keyword evidence="3" id="KW-1185">Reference proteome</keyword>
<reference evidence="2 3" key="1">
    <citation type="submission" date="2019-09" db="EMBL/GenBank/DDBJ databases">
        <title>Bifidobacterium canis sp. nov., isolated from the digestive tract of German Shepherd dog puppy.</title>
        <authorList>
            <person name="Bunesova V."/>
        </authorList>
    </citation>
    <scope>NUCLEOTIDE SEQUENCE [LARGE SCALE GENOMIC DNA]</scope>
    <source>
        <strain evidence="2 3">GSD1FS</strain>
    </source>
</reference>
<proteinExistence type="predicted"/>
<evidence type="ECO:0000256" key="1">
    <source>
        <dbReference type="SAM" id="MobiDB-lite"/>
    </source>
</evidence>
<sequence length="212" mass="23748">MSITTTLRMILEVMGTRLLCAIQRVSEADPDAAHEAGAWNTAITYVRHALPETEAGMTRADCEKTLTDLAKQFDVLIANRLGMSRDHGLSLAPVLVYEQAEHMVTDALTPYQDSHEHPSEQDASTQGEEEDRFRLAKLRAGLDYAFHIAGAQTLNECEDAYTTVARMEMLRQLTETIDEYRNRDEPDCYTVPLNIIDGYMQALTDAKHALEA</sequence>
<dbReference type="Proteomes" id="UP000487882">
    <property type="component" value="Unassembled WGS sequence"/>
</dbReference>
<evidence type="ECO:0000313" key="2">
    <source>
        <dbReference type="EMBL" id="MUH59444.1"/>
    </source>
</evidence>
<evidence type="ECO:0000313" key="3">
    <source>
        <dbReference type="Proteomes" id="UP000487882"/>
    </source>
</evidence>
<dbReference type="EMBL" id="WNLP01000002">
    <property type="protein sequence ID" value="MUH59444.1"/>
    <property type="molecule type" value="Genomic_DNA"/>
</dbReference>
<dbReference type="AlphaFoldDB" id="A0A7K1J478"/>
<gene>
    <name evidence="2" type="ORF">GSD1FS_0766</name>
</gene>
<organism evidence="2 3">
    <name type="scientific">Bifidobacterium canis</name>
    <dbReference type="NCBI Taxonomy" id="2610880"/>
    <lineage>
        <taxon>Bacteria</taxon>
        <taxon>Bacillati</taxon>
        <taxon>Actinomycetota</taxon>
        <taxon>Actinomycetes</taxon>
        <taxon>Bifidobacteriales</taxon>
        <taxon>Bifidobacteriaceae</taxon>
        <taxon>Bifidobacterium</taxon>
    </lineage>
</organism>
<comment type="caution">
    <text evidence="2">The sequence shown here is derived from an EMBL/GenBank/DDBJ whole genome shotgun (WGS) entry which is preliminary data.</text>
</comment>
<dbReference type="RefSeq" id="WP_155588409.1">
    <property type="nucleotide sequence ID" value="NZ_WNLP01000002.1"/>
</dbReference>
<name>A0A7K1J478_9BIFI</name>
<accession>A0A7K1J478</accession>
<protein>
    <submittedName>
        <fullName evidence="2">Uncharacterized protein</fullName>
    </submittedName>
</protein>